<evidence type="ECO:0000256" key="7">
    <source>
        <dbReference type="SAM" id="Phobius"/>
    </source>
</evidence>
<feature type="transmembrane region" description="Helical" evidence="7">
    <location>
        <begin position="174"/>
        <end position="202"/>
    </location>
</feature>
<evidence type="ECO:0000256" key="2">
    <source>
        <dbReference type="ARBA" id="ARBA00008034"/>
    </source>
</evidence>
<feature type="transmembrane region" description="Helical" evidence="7">
    <location>
        <begin position="12"/>
        <end position="32"/>
    </location>
</feature>
<proteinExistence type="inferred from homology"/>
<dbReference type="PATRIC" id="fig|299146.4.peg.1949"/>
<feature type="transmembrane region" description="Helical" evidence="7">
    <location>
        <begin position="86"/>
        <end position="106"/>
    </location>
</feature>
<dbReference type="RefSeq" id="WP_091193404.1">
    <property type="nucleotide sequence ID" value="NZ_LT594324.1"/>
</dbReference>
<dbReference type="AlphaFoldDB" id="A0A1A8ZIU1"/>
<feature type="transmembrane region" description="Helical" evidence="7">
    <location>
        <begin position="52"/>
        <end position="79"/>
    </location>
</feature>
<keyword evidence="3 6" id="KW-0812">Transmembrane</keyword>
<dbReference type="Gene3D" id="1.10.3470.10">
    <property type="entry name" value="ABC transporter involved in vitamin B12 uptake, BtuC"/>
    <property type="match status" value="1"/>
</dbReference>
<dbReference type="InterPro" id="IPR001626">
    <property type="entry name" value="ABC_TroCD"/>
</dbReference>
<dbReference type="GO" id="GO:0055085">
    <property type="term" value="P:transmembrane transport"/>
    <property type="evidence" value="ECO:0007669"/>
    <property type="project" value="InterPro"/>
</dbReference>
<dbReference type="Proteomes" id="UP000198765">
    <property type="component" value="Chromosome I"/>
</dbReference>
<comment type="similarity">
    <text evidence="2 6">Belongs to the ABC-3 integral membrane protein family.</text>
</comment>
<keyword evidence="4 7" id="KW-1133">Transmembrane helix</keyword>
<sequence length="276" mass="27937">MSWLLHDTFGRALVEAITVGVLTGLVGVHVVLRRLSFFTMTMAHATFPGVVAASILGVNIYLGGVVAGLLTAAAVAALARTRGQEATAATGVILSAGFALGVALVATQNGFSRDLSAFLVGSILTVTTENLVVNGALLVITAAALTVGGRHLLYVGFDPAGARAAGYRVRLLDLALLLLVDLVVVAIVPAVGTILALALIVAPAAAARAWTDRLVPMTVLAATLGAGSAAAGLWFSRLWDVAAGGSISLTAAAVLLTSLAAHRLRTGFRTISLTAP</sequence>
<evidence type="ECO:0000313" key="9">
    <source>
        <dbReference type="Proteomes" id="UP000198765"/>
    </source>
</evidence>
<comment type="subcellular location">
    <subcellularLocation>
        <location evidence="6">Cell membrane</location>
        <topology evidence="6">Multi-pass membrane protein</topology>
    </subcellularLocation>
    <subcellularLocation>
        <location evidence="1">Membrane</location>
        <topology evidence="1">Multi-pass membrane protein</topology>
    </subcellularLocation>
</comment>
<dbReference type="SUPFAM" id="SSF81345">
    <property type="entry name" value="ABC transporter involved in vitamin B12 uptake, BtuC"/>
    <property type="match status" value="1"/>
</dbReference>
<feature type="transmembrane region" description="Helical" evidence="7">
    <location>
        <begin position="241"/>
        <end position="261"/>
    </location>
</feature>
<name>A0A1A8ZIU1_9ACTN</name>
<evidence type="ECO:0000313" key="8">
    <source>
        <dbReference type="EMBL" id="SBT43786.1"/>
    </source>
</evidence>
<dbReference type="OrthoDB" id="1016457at2"/>
<keyword evidence="5 7" id="KW-0472">Membrane</keyword>
<evidence type="ECO:0000256" key="3">
    <source>
        <dbReference type="ARBA" id="ARBA00022692"/>
    </source>
</evidence>
<dbReference type="PANTHER" id="PTHR30477">
    <property type="entry name" value="ABC-TRANSPORTER METAL-BINDING PROTEIN"/>
    <property type="match status" value="1"/>
</dbReference>
<dbReference type="InterPro" id="IPR037294">
    <property type="entry name" value="ABC_BtuC-like"/>
</dbReference>
<organism evidence="8 9">
    <name type="scientific">Micromonospora narathiwatensis</name>
    <dbReference type="NCBI Taxonomy" id="299146"/>
    <lineage>
        <taxon>Bacteria</taxon>
        <taxon>Bacillati</taxon>
        <taxon>Actinomycetota</taxon>
        <taxon>Actinomycetes</taxon>
        <taxon>Micromonosporales</taxon>
        <taxon>Micromonosporaceae</taxon>
        <taxon>Micromonospora</taxon>
    </lineage>
</organism>
<dbReference type="PANTHER" id="PTHR30477:SF13">
    <property type="entry name" value="IRON TRANSPORT SYSTEM MEMBRANE PROTEIN HI_0360-RELATED"/>
    <property type="match status" value="1"/>
</dbReference>
<dbReference type="Pfam" id="PF00950">
    <property type="entry name" value="ABC-3"/>
    <property type="match status" value="1"/>
</dbReference>
<reference evidence="8 9" key="1">
    <citation type="submission" date="2016-06" db="EMBL/GenBank/DDBJ databases">
        <authorList>
            <person name="Kjaerup R.B."/>
            <person name="Dalgaard T.S."/>
            <person name="Juul-Madsen H.R."/>
        </authorList>
    </citation>
    <scope>NUCLEOTIDE SEQUENCE [LARGE SCALE GENOMIC DNA]</scope>
    <source>
        <strain evidence="8 9">DSM 45248</strain>
    </source>
</reference>
<evidence type="ECO:0000256" key="5">
    <source>
        <dbReference type="ARBA" id="ARBA00023136"/>
    </source>
</evidence>
<keyword evidence="6" id="KW-0813">Transport</keyword>
<evidence type="ECO:0000256" key="6">
    <source>
        <dbReference type="RuleBase" id="RU003943"/>
    </source>
</evidence>
<protein>
    <submittedName>
        <fullName evidence="8">ABC-type Mn2+/Zn2+ transport system, permease component</fullName>
    </submittedName>
</protein>
<dbReference type="EMBL" id="LT594324">
    <property type="protein sequence ID" value="SBT43786.1"/>
    <property type="molecule type" value="Genomic_DNA"/>
</dbReference>
<keyword evidence="9" id="KW-1185">Reference proteome</keyword>
<feature type="transmembrane region" description="Helical" evidence="7">
    <location>
        <begin position="214"/>
        <end position="235"/>
    </location>
</feature>
<gene>
    <name evidence="8" type="ORF">GA0070621_1888</name>
</gene>
<evidence type="ECO:0000256" key="4">
    <source>
        <dbReference type="ARBA" id="ARBA00022989"/>
    </source>
</evidence>
<dbReference type="GO" id="GO:0010043">
    <property type="term" value="P:response to zinc ion"/>
    <property type="evidence" value="ECO:0007669"/>
    <property type="project" value="TreeGrafter"/>
</dbReference>
<accession>A0A1A8ZIU1</accession>
<dbReference type="GO" id="GO:0043190">
    <property type="term" value="C:ATP-binding cassette (ABC) transporter complex"/>
    <property type="evidence" value="ECO:0007669"/>
    <property type="project" value="InterPro"/>
</dbReference>
<evidence type="ECO:0000256" key="1">
    <source>
        <dbReference type="ARBA" id="ARBA00004141"/>
    </source>
</evidence>